<reference evidence="2" key="1">
    <citation type="submission" date="2018-05" db="EMBL/GenBank/DDBJ databases">
        <authorList>
            <person name="Lanie J.A."/>
            <person name="Ng W.-L."/>
            <person name="Kazmierczak K.M."/>
            <person name="Andrzejewski T.M."/>
            <person name="Davidsen T.M."/>
            <person name="Wayne K.J."/>
            <person name="Tettelin H."/>
            <person name="Glass J.I."/>
            <person name="Rusch D."/>
            <person name="Podicherti R."/>
            <person name="Tsui H.-C.T."/>
            <person name="Winkler M.E."/>
        </authorList>
    </citation>
    <scope>NUCLEOTIDE SEQUENCE</scope>
</reference>
<dbReference type="PANTHER" id="PTHR48207:SF3">
    <property type="entry name" value="SUCCINATE--HYDROXYMETHYLGLUTARATE COA-TRANSFERASE"/>
    <property type="match status" value="1"/>
</dbReference>
<dbReference type="InterPro" id="IPR050483">
    <property type="entry name" value="CoA-transferase_III_domain"/>
</dbReference>
<dbReference type="InterPro" id="IPR003673">
    <property type="entry name" value="CoA-Trfase_fam_III"/>
</dbReference>
<gene>
    <name evidence="2" type="ORF">METZ01_LOCUS170826</name>
</gene>
<dbReference type="GO" id="GO:0008410">
    <property type="term" value="F:CoA-transferase activity"/>
    <property type="evidence" value="ECO:0007669"/>
    <property type="project" value="TreeGrafter"/>
</dbReference>
<feature type="non-terminal residue" evidence="2">
    <location>
        <position position="1"/>
    </location>
</feature>
<dbReference type="InterPro" id="IPR023606">
    <property type="entry name" value="CoA-Trfase_III_dom_1_sf"/>
</dbReference>
<dbReference type="Gene3D" id="3.40.50.10540">
    <property type="entry name" value="Crotonobetainyl-coa:carnitine coa-transferase, domain 1"/>
    <property type="match status" value="1"/>
</dbReference>
<evidence type="ECO:0000313" key="2">
    <source>
        <dbReference type="EMBL" id="SVB17972.1"/>
    </source>
</evidence>
<organism evidence="2">
    <name type="scientific">marine metagenome</name>
    <dbReference type="NCBI Taxonomy" id="408172"/>
    <lineage>
        <taxon>unclassified sequences</taxon>
        <taxon>metagenomes</taxon>
        <taxon>ecological metagenomes</taxon>
    </lineage>
</organism>
<dbReference type="PANTHER" id="PTHR48207">
    <property type="entry name" value="SUCCINATE--HYDROXYMETHYLGLUTARATE COA-TRANSFERASE"/>
    <property type="match status" value="1"/>
</dbReference>
<dbReference type="Pfam" id="PF02515">
    <property type="entry name" value="CoA_transf_3"/>
    <property type="match status" value="1"/>
</dbReference>
<dbReference type="SUPFAM" id="SSF89796">
    <property type="entry name" value="CoA-transferase family III (CaiB/BaiF)"/>
    <property type="match status" value="1"/>
</dbReference>
<dbReference type="EMBL" id="UINC01031623">
    <property type="protein sequence ID" value="SVB17972.1"/>
    <property type="molecule type" value="Genomic_DNA"/>
</dbReference>
<evidence type="ECO:0008006" key="3">
    <source>
        <dbReference type="Google" id="ProtNLM"/>
    </source>
</evidence>
<sequence>VILGPSATAVLADHGADVIKVERPGSGELARAFGPFLDGVGLSYAALNRNKRSIAVNLKSEEGLTLVLRLADDSDVVINNFRPGVMESLGLGYEHLKKRNPRIIYATGTGFGTSGPMAESRKPGHETVAQALTGAMVSNIGEDGVPRRIAMPVSDMTAGNLTVQGILMALIARETTGVGQQVEVSLLDGMLWMQAWQIAGAANPLPSGTPQHGANPLDGGIYRTTTAYIVVTGLFKANPLANICEALGIDDLSIDPRFDSEVNLSHHASELHELLQARIGERSAEHWIPILESFDVITAPILDYKTALAQPQVMHNEMIVETTNGRAVGHKHVGVPVKLSATPGAVRRGAPEVGQDTIEILTELGLDRHKIARLKQSGVIATGDEN</sequence>
<evidence type="ECO:0000256" key="1">
    <source>
        <dbReference type="ARBA" id="ARBA00022679"/>
    </source>
</evidence>
<dbReference type="InterPro" id="IPR044855">
    <property type="entry name" value="CoA-Trfase_III_dom3_sf"/>
</dbReference>
<proteinExistence type="predicted"/>
<name>A0A382BWS3_9ZZZZ</name>
<dbReference type="AlphaFoldDB" id="A0A382BWS3"/>
<keyword evidence="1" id="KW-0808">Transferase</keyword>
<dbReference type="Gene3D" id="3.30.1540.10">
    <property type="entry name" value="formyl-coa transferase, domain 3"/>
    <property type="match status" value="1"/>
</dbReference>
<accession>A0A382BWS3</accession>
<protein>
    <recommendedName>
        <fullName evidence="3">CoA transferase</fullName>
    </recommendedName>
</protein>